<accession>A0A6C0B300</accession>
<dbReference type="AlphaFoldDB" id="A0A6C0B300"/>
<dbReference type="EMBL" id="MN739058">
    <property type="protein sequence ID" value="QHS86605.1"/>
    <property type="molecule type" value="Genomic_DNA"/>
</dbReference>
<sequence length="94" mass="11286">MSTEAVDRNNALQFIHNVKLPSYAVWDPDSIMDTTQTINLDWWININKIYIKKNTKNDTVKNNIRKWIEYYKNIIEHPNEYCSKRMGDYLNCDI</sequence>
<reference evidence="1" key="1">
    <citation type="journal article" date="2020" name="Nature">
        <title>Giant virus diversity and host interactions through global metagenomics.</title>
        <authorList>
            <person name="Schulz F."/>
            <person name="Roux S."/>
            <person name="Paez-Espino D."/>
            <person name="Jungbluth S."/>
            <person name="Walsh D.A."/>
            <person name="Denef V.J."/>
            <person name="McMahon K.D."/>
            <person name="Konstantinidis K.T."/>
            <person name="Eloe-Fadrosh E.A."/>
            <person name="Kyrpides N.C."/>
            <person name="Woyke T."/>
        </authorList>
    </citation>
    <scope>NUCLEOTIDE SEQUENCE</scope>
    <source>
        <strain evidence="1">GVMAG-M-3300009422-16</strain>
    </source>
</reference>
<protein>
    <submittedName>
        <fullName evidence="1">Uncharacterized protein</fullName>
    </submittedName>
</protein>
<organism evidence="1">
    <name type="scientific">viral metagenome</name>
    <dbReference type="NCBI Taxonomy" id="1070528"/>
    <lineage>
        <taxon>unclassified sequences</taxon>
        <taxon>metagenomes</taxon>
        <taxon>organismal metagenomes</taxon>
    </lineage>
</organism>
<evidence type="ECO:0000313" key="1">
    <source>
        <dbReference type="EMBL" id="QHS86605.1"/>
    </source>
</evidence>
<proteinExistence type="predicted"/>
<name>A0A6C0B300_9ZZZZ</name>